<keyword evidence="6" id="KW-0547">Nucleotide-binding</keyword>
<dbReference type="PANTHER" id="PTHR12196:SF2">
    <property type="entry name" value="DIPHTHINE--AMMONIA LIGASE"/>
    <property type="match status" value="1"/>
</dbReference>
<dbReference type="InterPro" id="IPR006175">
    <property type="entry name" value="YjgF/YER057c/UK114"/>
</dbReference>
<accession>A0AAX4PKM2</accession>
<dbReference type="InterPro" id="IPR014729">
    <property type="entry name" value="Rossmann-like_a/b/a_fold"/>
</dbReference>
<dbReference type="Gene3D" id="3.30.1330.40">
    <property type="entry name" value="RutC-like"/>
    <property type="match status" value="2"/>
</dbReference>
<evidence type="ECO:0000256" key="12">
    <source>
        <dbReference type="ARBA" id="ARBA00048108"/>
    </source>
</evidence>
<keyword evidence="7" id="KW-0067">ATP-binding</keyword>
<evidence type="ECO:0000256" key="7">
    <source>
        <dbReference type="ARBA" id="ARBA00022840"/>
    </source>
</evidence>
<evidence type="ECO:0000256" key="9">
    <source>
        <dbReference type="ARBA" id="ARBA00031202"/>
    </source>
</evidence>
<dbReference type="Pfam" id="PF01902">
    <property type="entry name" value="Diphthami_syn_2"/>
    <property type="match status" value="1"/>
</dbReference>
<dbReference type="InterPro" id="IPR002761">
    <property type="entry name" value="Diphthami_syn_dom"/>
</dbReference>
<keyword evidence="15" id="KW-1185">Reference proteome</keyword>
<dbReference type="Pfam" id="PF01042">
    <property type="entry name" value="Ribonuc_L-PSP"/>
    <property type="match status" value="1"/>
</dbReference>
<dbReference type="EC" id="6.3.1.14" evidence="3"/>
<dbReference type="InterPro" id="IPR030662">
    <property type="entry name" value="DPH6/MJ0570"/>
</dbReference>
<evidence type="ECO:0000259" key="13">
    <source>
        <dbReference type="Pfam" id="PF01902"/>
    </source>
</evidence>
<evidence type="ECO:0000256" key="4">
    <source>
        <dbReference type="ARBA" id="ARBA00018426"/>
    </source>
</evidence>
<dbReference type="Gene3D" id="3.40.50.620">
    <property type="entry name" value="HUPs"/>
    <property type="match status" value="1"/>
</dbReference>
<sequence>MRVVALVSGGKDSCYNMMLCRQYGHQIVALANLLPADDEVQELDSYMYQTVGHNLIGAYAECMGLPLFRKRLAGTSKSIGMTYERTEGDEVEDLRALLAEVKRRVPDVEAVSCGAIRSDYQRIRVEGVCDSLGLASLSFMWRRDQSELMAEMVESGVHAILVKVACLGLVPEKHLGKTIAQMRPVLENLHSRFGVHVCGEGGEYETLTLDCPLFVLGRIVVDEAAVELDETGEAGNYAVRGFHVERKLDGGGGDGSGEIGVGEVVMLEVGGAGEEGEEGERQGEDEAGAPAAEAVVSRSERGSYGSVVGRLMAPGGPLSDAELVSSFRNLMEAVKAEVEASEGRPPLSKSVVVYFSIRDMTKFALLNRVYKAAFGTVNPPSRCCVEMDLGENEWLRIQVLTPAKADLERSREIMHVQSISRWAPSCVGPYSQAARFGGCVYVSGQLGLDPPTMAFVEGETLARELEKTIQHCESVCEAVGSAFSSDLVKLVVFVERGAAGLGLGGLADGCGAEGLPRVYVEVPKLPKGARVELHPFLYSPKGTEGAEITVVAAAAVAEGVGVKGKCAGVEGTACAYAAEIGDGTQWEEVEAAVYGALARFGLEREDVVVFSLYFVGGLPLLGEGSCFGTLPVQSFPVSGCGLGEDMGAKAVVEVLAHRV</sequence>
<dbReference type="PANTHER" id="PTHR12196">
    <property type="entry name" value="DOMAIN OF UNKNOWN FUNCTION 71 DUF71 -CONTAINING PROTEIN"/>
    <property type="match status" value="1"/>
</dbReference>
<protein>
    <recommendedName>
        <fullName evidence="4">Diphthine--ammonia ligase</fullName>
        <ecNumber evidence="3">6.3.1.14</ecNumber>
    </recommendedName>
    <alternativeName>
        <fullName evidence="9">ATP-binding domain-containing protein 4</fullName>
    </alternativeName>
    <alternativeName>
        <fullName evidence="8">Diphthamide synthase</fullName>
    </alternativeName>
    <alternativeName>
        <fullName evidence="10">Diphthamide synthetase</fullName>
    </alternativeName>
    <alternativeName>
        <fullName evidence="11">Protein DPH6 homolog</fullName>
    </alternativeName>
</protein>
<comment type="similarity">
    <text evidence="2">Belongs to the Diphthine--ammonia ligase family.</text>
</comment>
<dbReference type="SUPFAM" id="SSF55298">
    <property type="entry name" value="YjgF-like"/>
    <property type="match status" value="2"/>
</dbReference>
<evidence type="ECO:0000256" key="8">
    <source>
        <dbReference type="ARBA" id="ARBA00029814"/>
    </source>
</evidence>
<evidence type="ECO:0000256" key="2">
    <source>
        <dbReference type="ARBA" id="ARBA00008496"/>
    </source>
</evidence>
<evidence type="ECO:0000256" key="10">
    <source>
        <dbReference type="ARBA" id="ARBA00031552"/>
    </source>
</evidence>
<dbReference type="SUPFAM" id="SSF52402">
    <property type="entry name" value="Adenine nucleotide alpha hydrolases-like"/>
    <property type="match status" value="1"/>
</dbReference>
<dbReference type="AlphaFoldDB" id="A0AAX4PKM2"/>
<reference evidence="14 15" key="1">
    <citation type="submission" date="2024-03" db="EMBL/GenBank/DDBJ databases">
        <title>Complete genome sequence of the green alga Chloropicon roscoffensis RCC1871.</title>
        <authorList>
            <person name="Lemieux C."/>
            <person name="Pombert J.-F."/>
            <person name="Otis C."/>
            <person name="Turmel M."/>
        </authorList>
    </citation>
    <scope>NUCLEOTIDE SEQUENCE [LARGE SCALE GENOMIC DNA]</scope>
    <source>
        <strain evidence="14 15">RCC1871</strain>
    </source>
</reference>
<proteinExistence type="inferred from homology"/>
<name>A0AAX4PKM2_9CHLO</name>
<feature type="domain" description="Diphthamide synthase" evidence="13">
    <location>
        <begin position="1"/>
        <end position="230"/>
    </location>
</feature>
<dbReference type="Proteomes" id="UP001472866">
    <property type="component" value="Chromosome 14"/>
</dbReference>
<evidence type="ECO:0000313" key="15">
    <source>
        <dbReference type="Proteomes" id="UP001472866"/>
    </source>
</evidence>
<dbReference type="CDD" id="cd01994">
    <property type="entry name" value="AANH_PF0828-like"/>
    <property type="match status" value="1"/>
</dbReference>
<dbReference type="InterPro" id="IPR035959">
    <property type="entry name" value="RutC-like_sf"/>
</dbReference>
<dbReference type="GO" id="GO:0005524">
    <property type="term" value="F:ATP binding"/>
    <property type="evidence" value="ECO:0007669"/>
    <property type="project" value="UniProtKB-KW"/>
</dbReference>
<dbReference type="GO" id="GO:0017178">
    <property type="term" value="F:diphthine-ammonia ligase activity"/>
    <property type="evidence" value="ECO:0007669"/>
    <property type="project" value="UniProtKB-EC"/>
</dbReference>
<dbReference type="FunFam" id="3.40.50.620:FF:000069">
    <property type="entry name" value="diphthine--ammonia ligase"/>
    <property type="match status" value="1"/>
</dbReference>
<comment type="catalytic activity">
    <reaction evidence="12">
        <text>diphthine-[translation elongation factor 2] + NH4(+) + ATP = diphthamide-[translation elongation factor 2] + AMP + diphosphate + H(+)</text>
        <dbReference type="Rhea" id="RHEA:19753"/>
        <dbReference type="Rhea" id="RHEA-COMP:10172"/>
        <dbReference type="Rhea" id="RHEA-COMP:10174"/>
        <dbReference type="ChEBI" id="CHEBI:15378"/>
        <dbReference type="ChEBI" id="CHEBI:16692"/>
        <dbReference type="ChEBI" id="CHEBI:28938"/>
        <dbReference type="ChEBI" id="CHEBI:30616"/>
        <dbReference type="ChEBI" id="CHEBI:33019"/>
        <dbReference type="ChEBI" id="CHEBI:82696"/>
        <dbReference type="ChEBI" id="CHEBI:456215"/>
        <dbReference type="EC" id="6.3.1.14"/>
    </reaction>
</comment>
<dbReference type="FunFam" id="3.90.1490.10:FF:000001">
    <property type="entry name" value="Diphthine--ammonia ligase"/>
    <property type="match status" value="1"/>
</dbReference>
<organism evidence="14 15">
    <name type="scientific">Chloropicon roscoffensis</name>
    <dbReference type="NCBI Taxonomy" id="1461544"/>
    <lineage>
        <taxon>Eukaryota</taxon>
        <taxon>Viridiplantae</taxon>
        <taxon>Chlorophyta</taxon>
        <taxon>Chloropicophyceae</taxon>
        <taxon>Chloropicales</taxon>
        <taxon>Chloropicaceae</taxon>
        <taxon>Chloropicon</taxon>
    </lineage>
</organism>
<evidence type="ECO:0000256" key="11">
    <source>
        <dbReference type="ARBA" id="ARBA00032849"/>
    </source>
</evidence>
<evidence type="ECO:0000256" key="1">
    <source>
        <dbReference type="ARBA" id="ARBA00005156"/>
    </source>
</evidence>
<comment type="pathway">
    <text evidence="1">Protein modification; peptidyl-diphthamide biosynthesis.</text>
</comment>
<dbReference type="GO" id="GO:0017183">
    <property type="term" value="P:protein histidyl modification to diphthamide"/>
    <property type="evidence" value="ECO:0007669"/>
    <property type="project" value="TreeGrafter"/>
</dbReference>
<gene>
    <name evidence="14" type="ORF">HKI87_14g77800</name>
</gene>
<evidence type="ECO:0000256" key="6">
    <source>
        <dbReference type="ARBA" id="ARBA00022741"/>
    </source>
</evidence>
<evidence type="ECO:0000313" key="14">
    <source>
        <dbReference type="EMBL" id="WZN66215.1"/>
    </source>
</evidence>
<keyword evidence="5 14" id="KW-0436">Ligase</keyword>
<dbReference type="EMBL" id="CP151514">
    <property type="protein sequence ID" value="WZN66215.1"/>
    <property type="molecule type" value="Genomic_DNA"/>
</dbReference>
<evidence type="ECO:0000256" key="5">
    <source>
        <dbReference type="ARBA" id="ARBA00022598"/>
    </source>
</evidence>
<evidence type="ECO:0000256" key="3">
    <source>
        <dbReference type="ARBA" id="ARBA00012089"/>
    </source>
</evidence>
<dbReference type="NCBIfam" id="TIGR00290">
    <property type="entry name" value="MJ0570_dom"/>
    <property type="match status" value="1"/>
</dbReference>
<dbReference type="Gene3D" id="3.90.1490.10">
    <property type="entry name" value="putative n-type atp pyrophosphatase, domain 2"/>
    <property type="match status" value="1"/>
</dbReference>